<dbReference type="AlphaFoldDB" id="A0A0E9V0U1"/>
<name>A0A0E9V0U1_ANGAN</name>
<reference evidence="1" key="2">
    <citation type="journal article" date="2015" name="Fish Shellfish Immunol.">
        <title>Early steps in the European eel (Anguilla anguilla)-Vibrio vulnificus interaction in the gills: Role of the RtxA13 toxin.</title>
        <authorList>
            <person name="Callol A."/>
            <person name="Pajuelo D."/>
            <person name="Ebbesson L."/>
            <person name="Teles M."/>
            <person name="MacKenzie S."/>
            <person name="Amaro C."/>
        </authorList>
    </citation>
    <scope>NUCLEOTIDE SEQUENCE</scope>
</reference>
<reference evidence="1" key="1">
    <citation type="submission" date="2014-11" db="EMBL/GenBank/DDBJ databases">
        <authorList>
            <person name="Amaro Gonzalez C."/>
        </authorList>
    </citation>
    <scope>NUCLEOTIDE SEQUENCE</scope>
</reference>
<sequence length="50" mass="5796">MKWSVTVIYIFYNDKQELTFVYSVLLHKGGSISCTNKKVMMGCKCLKVFL</sequence>
<accession>A0A0E9V0U1</accession>
<protein>
    <submittedName>
        <fullName evidence="1">Uncharacterized protein</fullName>
    </submittedName>
</protein>
<proteinExistence type="predicted"/>
<dbReference type="EMBL" id="GBXM01036905">
    <property type="protein sequence ID" value="JAH71672.1"/>
    <property type="molecule type" value="Transcribed_RNA"/>
</dbReference>
<evidence type="ECO:0000313" key="1">
    <source>
        <dbReference type="EMBL" id="JAH71672.1"/>
    </source>
</evidence>
<organism evidence="1">
    <name type="scientific">Anguilla anguilla</name>
    <name type="common">European freshwater eel</name>
    <name type="synonym">Muraena anguilla</name>
    <dbReference type="NCBI Taxonomy" id="7936"/>
    <lineage>
        <taxon>Eukaryota</taxon>
        <taxon>Metazoa</taxon>
        <taxon>Chordata</taxon>
        <taxon>Craniata</taxon>
        <taxon>Vertebrata</taxon>
        <taxon>Euteleostomi</taxon>
        <taxon>Actinopterygii</taxon>
        <taxon>Neopterygii</taxon>
        <taxon>Teleostei</taxon>
        <taxon>Anguilliformes</taxon>
        <taxon>Anguillidae</taxon>
        <taxon>Anguilla</taxon>
    </lineage>
</organism>